<reference evidence="3" key="1">
    <citation type="journal article" date="2017" name="Nat. Commun.">
        <title>The asparagus genome sheds light on the origin and evolution of a young Y chromosome.</title>
        <authorList>
            <person name="Harkess A."/>
            <person name="Zhou J."/>
            <person name="Xu C."/>
            <person name="Bowers J.E."/>
            <person name="Van der Hulst R."/>
            <person name="Ayyampalayam S."/>
            <person name="Mercati F."/>
            <person name="Riccardi P."/>
            <person name="McKain M.R."/>
            <person name="Kakrana A."/>
            <person name="Tang H."/>
            <person name="Ray J."/>
            <person name="Groenendijk J."/>
            <person name="Arikit S."/>
            <person name="Mathioni S.M."/>
            <person name="Nakano M."/>
            <person name="Shan H."/>
            <person name="Telgmann-Rauber A."/>
            <person name="Kanno A."/>
            <person name="Yue Z."/>
            <person name="Chen H."/>
            <person name="Li W."/>
            <person name="Chen Y."/>
            <person name="Xu X."/>
            <person name="Zhang Y."/>
            <person name="Luo S."/>
            <person name="Chen H."/>
            <person name="Gao J."/>
            <person name="Mao Z."/>
            <person name="Pires J.C."/>
            <person name="Luo M."/>
            <person name="Kudrna D."/>
            <person name="Wing R.A."/>
            <person name="Meyers B.C."/>
            <person name="Yi K."/>
            <person name="Kong H."/>
            <person name="Lavrijsen P."/>
            <person name="Sunseri F."/>
            <person name="Falavigna A."/>
            <person name="Ye Y."/>
            <person name="Leebens-Mack J.H."/>
            <person name="Chen G."/>
        </authorList>
    </citation>
    <scope>NUCLEOTIDE SEQUENCE [LARGE SCALE GENOMIC DNA]</scope>
    <source>
        <strain evidence="3">cv. DH0086</strain>
    </source>
</reference>
<feature type="compositionally biased region" description="Gly residues" evidence="1">
    <location>
        <begin position="57"/>
        <end position="67"/>
    </location>
</feature>
<feature type="compositionally biased region" description="Basic and acidic residues" evidence="1">
    <location>
        <begin position="86"/>
        <end position="108"/>
    </location>
</feature>
<feature type="region of interest" description="Disordered" evidence="1">
    <location>
        <begin position="52"/>
        <end position="113"/>
    </location>
</feature>
<organism evidence="2 3">
    <name type="scientific">Asparagus officinalis</name>
    <name type="common">Garden asparagus</name>
    <dbReference type="NCBI Taxonomy" id="4686"/>
    <lineage>
        <taxon>Eukaryota</taxon>
        <taxon>Viridiplantae</taxon>
        <taxon>Streptophyta</taxon>
        <taxon>Embryophyta</taxon>
        <taxon>Tracheophyta</taxon>
        <taxon>Spermatophyta</taxon>
        <taxon>Magnoliopsida</taxon>
        <taxon>Liliopsida</taxon>
        <taxon>Asparagales</taxon>
        <taxon>Asparagaceae</taxon>
        <taxon>Asparagoideae</taxon>
        <taxon>Asparagus</taxon>
    </lineage>
</organism>
<feature type="compositionally biased region" description="Basic and acidic residues" evidence="1">
    <location>
        <begin position="28"/>
        <end position="40"/>
    </location>
</feature>
<evidence type="ECO:0000313" key="3">
    <source>
        <dbReference type="Proteomes" id="UP000243459"/>
    </source>
</evidence>
<evidence type="ECO:0000256" key="1">
    <source>
        <dbReference type="SAM" id="MobiDB-lite"/>
    </source>
</evidence>
<evidence type="ECO:0000313" key="2">
    <source>
        <dbReference type="EMBL" id="ONK80780.1"/>
    </source>
</evidence>
<sequence>MQITQFIQSPPPQPPPPPPQIKGLSRCRSRDALRRDERREGCLRTRALKGRTRWWPGRGGGGGGSSGGRTEETREGRGAFRVFGNEARRARSPEDERRERISTRRGEGRSSIGEYEGEFGLRGVEGWNLFIGGV</sequence>
<gene>
    <name evidence="2" type="ORF">A4U43_C01F21640</name>
</gene>
<feature type="region of interest" description="Disordered" evidence="1">
    <location>
        <begin position="1"/>
        <end position="40"/>
    </location>
</feature>
<protein>
    <submittedName>
        <fullName evidence="2">Uncharacterized protein</fullName>
    </submittedName>
</protein>
<feature type="compositionally biased region" description="Basic and acidic residues" evidence="1">
    <location>
        <begin position="69"/>
        <end position="78"/>
    </location>
</feature>
<dbReference type="EMBL" id="CM007381">
    <property type="protein sequence ID" value="ONK80780.1"/>
    <property type="molecule type" value="Genomic_DNA"/>
</dbReference>
<keyword evidence="3" id="KW-1185">Reference proteome</keyword>
<name>A0A5P1FVI7_ASPOF</name>
<dbReference type="Gramene" id="ONK80780">
    <property type="protein sequence ID" value="ONK80780"/>
    <property type="gene ID" value="A4U43_C01F21640"/>
</dbReference>
<accession>A0A5P1FVI7</accession>
<dbReference type="AlphaFoldDB" id="A0A5P1FVI7"/>
<feature type="compositionally biased region" description="Pro residues" evidence="1">
    <location>
        <begin position="9"/>
        <end position="20"/>
    </location>
</feature>
<proteinExistence type="predicted"/>
<dbReference type="Proteomes" id="UP000243459">
    <property type="component" value="Chromosome 1"/>
</dbReference>